<proteinExistence type="predicted"/>
<keyword evidence="2" id="KW-1185">Reference proteome</keyword>
<evidence type="ECO:0000313" key="1">
    <source>
        <dbReference type="EMBL" id="KAI4870487.1"/>
    </source>
</evidence>
<reference evidence="1 2" key="1">
    <citation type="journal article" date="2022" name="New Phytol.">
        <title>Ecological generalism drives hyperdiversity of secondary metabolite gene clusters in xylarialean endophytes.</title>
        <authorList>
            <person name="Franco M.E.E."/>
            <person name="Wisecaver J.H."/>
            <person name="Arnold A.E."/>
            <person name="Ju Y.M."/>
            <person name="Slot J.C."/>
            <person name="Ahrendt S."/>
            <person name="Moore L.P."/>
            <person name="Eastman K.E."/>
            <person name="Scott K."/>
            <person name="Konkel Z."/>
            <person name="Mondo S.J."/>
            <person name="Kuo A."/>
            <person name="Hayes R.D."/>
            <person name="Haridas S."/>
            <person name="Andreopoulos B."/>
            <person name="Riley R."/>
            <person name="LaButti K."/>
            <person name="Pangilinan J."/>
            <person name="Lipzen A."/>
            <person name="Amirebrahimi M."/>
            <person name="Yan J."/>
            <person name="Adam C."/>
            <person name="Keymanesh K."/>
            <person name="Ng V."/>
            <person name="Louie K."/>
            <person name="Northen T."/>
            <person name="Drula E."/>
            <person name="Henrissat B."/>
            <person name="Hsieh H.M."/>
            <person name="Youens-Clark K."/>
            <person name="Lutzoni F."/>
            <person name="Miadlikowska J."/>
            <person name="Eastwood D.C."/>
            <person name="Hamelin R.C."/>
            <person name="Grigoriev I.V."/>
            <person name="U'Ren J.M."/>
        </authorList>
    </citation>
    <scope>NUCLEOTIDE SEQUENCE [LARGE SCALE GENOMIC DNA]</scope>
    <source>
        <strain evidence="1 2">CBS 119005</strain>
    </source>
</reference>
<protein>
    <submittedName>
        <fullName evidence="1">NAD(P)-binding protein</fullName>
    </submittedName>
</protein>
<accession>A0ACB9ZFH7</accession>
<sequence length="364" mass="38850">MGAHWSRPSSKKPTFTEADVGLQDGKVFLITGGTSGIGLALAKMLYRKGGRVYITGRSPEKGRKAIKAIRKAAAAAKEPTTTTVGGSIEFLLLHLDDLNSVRAAAEEFASRECQLHVLWNNAGVMRPPAGSLSAQGFELQLATNCLGPYLLAQLLKVLLIKTANSNAAAAGPGSVRVVWSSSRDAAVESPPQGVVMDEVRAPPTTPKTPKDGKKARRRGYVVSKTGNMFMASEFARAFSYRHGVVSASVDPGPAGGTRLYRHARCFFPIRRLAQGLLLLPGPERAAGALLYAGLSADVTVANSGCHVVPGPPPRIEEHLRPDLVEAMLPREDGGSGRAEEFCEFCREVTHGYRDGDPGPNKRPF</sequence>
<name>A0ACB9ZFH7_9PEZI</name>
<dbReference type="Proteomes" id="UP001497700">
    <property type="component" value="Unassembled WGS sequence"/>
</dbReference>
<gene>
    <name evidence="1" type="ORF">F4820DRAFT_443206</name>
</gene>
<dbReference type="EMBL" id="MU393424">
    <property type="protein sequence ID" value="KAI4870487.1"/>
    <property type="molecule type" value="Genomic_DNA"/>
</dbReference>
<organism evidence="1 2">
    <name type="scientific">Hypoxylon rubiginosum</name>
    <dbReference type="NCBI Taxonomy" id="110542"/>
    <lineage>
        <taxon>Eukaryota</taxon>
        <taxon>Fungi</taxon>
        <taxon>Dikarya</taxon>
        <taxon>Ascomycota</taxon>
        <taxon>Pezizomycotina</taxon>
        <taxon>Sordariomycetes</taxon>
        <taxon>Xylariomycetidae</taxon>
        <taxon>Xylariales</taxon>
        <taxon>Hypoxylaceae</taxon>
        <taxon>Hypoxylon</taxon>
    </lineage>
</organism>
<comment type="caution">
    <text evidence="1">The sequence shown here is derived from an EMBL/GenBank/DDBJ whole genome shotgun (WGS) entry which is preliminary data.</text>
</comment>
<evidence type="ECO:0000313" key="2">
    <source>
        <dbReference type="Proteomes" id="UP001497700"/>
    </source>
</evidence>